<dbReference type="PROSITE" id="PS51257">
    <property type="entry name" value="PROKAR_LIPOPROTEIN"/>
    <property type="match status" value="1"/>
</dbReference>
<name>A0ABW2L4D8_9BACT</name>
<dbReference type="EMBL" id="JBHTBS010000002">
    <property type="protein sequence ID" value="MFC7336445.1"/>
    <property type="molecule type" value="Genomic_DNA"/>
</dbReference>
<protein>
    <recommendedName>
        <fullName evidence="4">Lipoprotein</fullName>
    </recommendedName>
</protein>
<feature type="region of interest" description="Disordered" evidence="1">
    <location>
        <begin position="32"/>
        <end position="106"/>
    </location>
</feature>
<evidence type="ECO:0000256" key="1">
    <source>
        <dbReference type="SAM" id="MobiDB-lite"/>
    </source>
</evidence>
<accession>A0ABW2L4D8</accession>
<gene>
    <name evidence="2" type="ORF">ACFQY0_04585</name>
</gene>
<organism evidence="2 3">
    <name type="scientific">Haloferula chungangensis</name>
    <dbReference type="NCBI Taxonomy" id="1048331"/>
    <lineage>
        <taxon>Bacteria</taxon>
        <taxon>Pseudomonadati</taxon>
        <taxon>Verrucomicrobiota</taxon>
        <taxon>Verrucomicrobiia</taxon>
        <taxon>Verrucomicrobiales</taxon>
        <taxon>Verrucomicrobiaceae</taxon>
        <taxon>Haloferula</taxon>
    </lineage>
</organism>
<comment type="caution">
    <text evidence="2">The sequence shown here is derived from an EMBL/GenBank/DDBJ whole genome shotgun (WGS) entry which is preliminary data.</text>
</comment>
<dbReference type="Proteomes" id="UP001596472">
    <property type="component" value="Unassembled WGS sequence"/>
</dbReference>
<dbReference type="RefSeq" id="WP_379709656.1">
    <property type="nucleotide sequence ID" value="NZ_JBHTBS010000002.1"/>
</dbReference>
<feature type="compositionally biased region" description="Low complexity" evidence="1">
    <location>
        <begin position="32"/>
        <end position="49"/>
    </location>
</feature>
<keyword evidence="3" id="KW-1185">Reference proteome</keyword>
<evidence type="ECO:0000313" key="2">
    <source>
        <dbReference type="EMBL" id="MFC7336445.1"/>
    </source>
</evidence>
<sequence>MKFAPLFAIAVLTLGSCAPKAIVLSEGFDLNLSNQQSASSEASSENSAEVPAPPQVPANFKPDDGLLDPSGLTAMPQDRDMKPAVEEPTSNAVIAKPPEQAKPTSE</sequence>
<proteinExistence type="predicted"/>
<evidence type="ECO:0008006" key="4">
    <source>
        <dbReference type="Google" id="ProtNLM"/>
    </source>
</evidence>
<reference evidence="3" key="1">
    <citation type="journal article" date="2019" name="Int. J. Syst. Evol. Microbiol.">
        <title>The Global Catalogue of Microorganisms (GCM) 10K type strain sequencing project: providing services to taxonomists for standard genome sequencing and annotation.</title>
        <authorList>
            <consortium name="The Broad Institute Genomics Platform"/>
            <consortium name="The Broad Institute Genome Sequencing Center for Infectious Disease"/>
            <person name="Wu L."/>
            <person name="Ma J."/>
        </authorList>
    </citation>
    <scope>NUCLEOTIDE SEQUENCE [LARGE SCALE GENOMIC DNA]</scope>
    <source>
        <strain evidence="3">CGMCC 4.1467</strain>
    </source>
</reference>
<evidence type="ECO:0000313" key="3">
    <source>
        <dbReference type="Proteomes" id="UP001596472"/>
    </source>
</evidence>